<dbReference type="GO" id="GO:0042597">
    <property type="term" value="C:periplasmic space"/>
    <property type="evidence" value="ECO:0007669"/>
    <property type="project" value="UniProtKB-ARBA"/>
</dbReference>
<comment type="caution">
    <text evidence="6">The sequence shown here is derived from an EMBL/GenBank/DDBJ whole genome shotgun (WGS) entry which is preliminary data.</text>
</comment>
<evidence type="ECO:0000313" key="7">
    <source>
        <dbReference type="Proteomes" id="UP000539146"/>
    </source>
</evidence>
<feature type="signal peptide" evidence="4">
    <location>
        <begin position="1"/>
        <end position="34"/>
    </location>
</feature>
<comment type="similarity">
    <text evidence="1">Belongs to the bacterial solute-binding protein 5 family.</text>
</comment>
<dbReference type="InterPro" id="IPR039424">
    <property type="entry name" value="SBP_5"/>
</dbReference>
<evidence type="ECO:0000259" key="5">
    <source>
        <dbReference type="Pfam" id="PF00496"/>
    </source>
</evidence>
<dbReference type="CDD" id="cd08509">
    <property type="entry name" value="PBP2_TmCBP_oligosaccharides_like"/>
    <property type="match status" value="1"/>
</dbReference>
<dbReference type="Proteomes" id="UP000539146">
    <property type="component" value="Unassembled WGS sequence"/>
</dbReference>
<evidence type="ECO:0000256" key="4">
    <source>
        <dbReference type="SAM" id="SignalP"/>
    </source>
</evidence>
<accession>A0A850DXE2</accession>
<dbReference type="GO" id="GO:1904680">
    <property type="term" value="F:peptide transmembrane transporter activity"/>
    <property type="evidence" value="ECO:0007669"/>
    <property type="project" value="TreeGrafter"/>
</dbReference>
<feature type="chain" id="PRO_5032453568" evidence="4">
    <location>
        <begin position="35"/>
        <end position="562"/>
    </location>
</feature>
<dbReference type="Gene3D" id="3.90.76.10">
    <property type="entry name" value="Dipeptide-binding Protein, Domain 1"/>
    <property type="match status" value="1"/>
</dbReference>
<evidence type="ECO:0000256" key="1">
    <source>
        <dbReference type="ARBA" id="ARBA00005695"/>
    </source>
</evidence>
<keyword evidence="3 4" id="KW-0732">Signal</keyword>
<dbReference type="SUPFAM" id="SSF53850">
    <property type="entry name" value="Periplasmic binding protein-like II"/>
    <property type="match status" value="1"/>
</dbReference>
<evidence type="ECO:0000256" key="2">
    <source>
        <dbReference type="ARBA" id="ARBA00022448"/>
    </source>
</evidence>
<dbReference type="PANTHER" id="PTHR30290:SF9">
    <property type="entry name" value="OLIGOPEPTIDE-BINDING PROTEIN APPA"/>
    <property type="match status" value="1"/>
</dbReference>
<dbReference type="InterPro" id="IPR000914">
    <property type="entry name" value="SBP_5_dom"/>
</dbReference>
<dbReference type="Pfam" id="PF00496">
    <property type="entry name" value="SBP_bac_5"/>
    <property type="match status" value="1"/>
</dbReference>
<dbReference type="EMBL" id="JABMCG010000119">
    <property type="protein sequence ID" value="NUU29105.1"/>
    <property type="molecule type" value="Genomic_DNA"/>
</dbReference>
<dbReference type="RefSeq" id="WP_175326487.1">
    <property type="nucleotide sequence ID" value="NZ_BAAAWP010000001.1"/>
</dbReference>
<organism evidence="6 7">
    <name type="scientific">Curtobacterium citreum</name>
    <dbReference type="NCBI Taxonomy" id="2036"/>
    <lineage>
        <taxon>Bacteria</taxon>
        <taxon>Bacillati</taxon>
        <taxon>Actinomycetota</taxon>
        <taxon>Actinomycetes</taxon>
        <taxon>Micrococcales</taxon>
        <taxon>Microbacteriaceae</taxon>
        <taxon>Curtobacterium</taxon>
    </lineage>
</organism>
<keyword evidence="2" id="KW-0813">Transport</keyword>
<dbReference type="PANTHER" id="PTHR30290">
    <property type="entry name" value="PERIPLASMIC BINDING COMPONENT OF ABC TRANSPORTER"/>
    <property type="match status" value="1"/>
</dbReference>
<sequence>MSVLNRSRRLAIAAAAIVTTAGLALTGCSSSGTAASSDSASTLVAYTGQSGDYQINFNPWSPSNIGGIGTIYESLFFITNVNTADPKPLLGKSYEWNADGTQLTIELRDGVEWSDGEPFTAKDVVFTLDMLKQDKSLNSIGYTGTAKAEGDAKVVVSFDEPSFVLGPNLLGKTWIVPEHLWKGIDPATDVMREPVGTGPYTLGNFKAQAFTLTANKDYWGGAPAVKTVRYLSLSGNTAGADALKQGSIDWQTGPVPNMDDIAGNYPGYDGITIGQNQMALITCANTDFGCSGPQTDPAVRHAVADAINRKQLNSLAFANTASDISPTFALTTTQKDMISKDVSPAVMPNSPDADAAASTLEGAGWKKGSDGIYAKDGQKLSLTVEVVTGWTDYITAIDTMTQQLKAAGIELKAQQSSWNEWTDKKTKGQFQLAIDSLGQGPTANPYYLYNNNLATSNTAKVGEAAATNLSRYSNPDVDAALAKLKAINPEDKAATQPELDTIQQHLVEDMPYIPILTGGTTSEVHTAKFTGWPTQDDLYAFPAIWASPDNAEVFKALKPVKG</sequence>
<dbReference type="Gene3D" id="3.40.190.10">
    <property type="entry name" value="Periplasmic binding protein-like II"/>
    <property type="match status" value="1"/>
</dbReference>
<name>A0A850DXE2_9MICO</name>
<protein>
    <submittedName>
        <fullName evidence="6">ABC transporter substrate-binding protein</fullName>
    </submittedName>
</protein>
<dbReference type="Gene3D" id="3.10.105.10">
    <property type="entry name" value="Dipeptide-binding Protein, Domain 3"/>
    <property type="match status" value="1"/>
</dbReference>
<evidence type="ECO:0000313" key="6">
    <source>
        <dbReference type="EMBL" id="NUU29105.1"/>
    </source>
</evidence>
<dbReference type="GO" id="GO:0015833">
    <property type="term" value="P:peptide transport"/>
    <property type="evidence" value="ECO:0007669"/>
    <property type="project" value="TreeGrafter"/>
</dbReference>
<dbReference type="GO" id="GO:0043190">
    <property type="term" value="C:ATP-binding cassette (ABC) transporter complex"/>
    <property type="evidence" value="ECO:0007669"/>
    <property type="project" value="InterPro"/>
</dbReference>
<dbReference type="AlphaFoldDB" id="A0A850DXE2"/>
<dbReference type="PROSITE" id="PS51257">
    <property type="entry name" value="PROKAR_LIPOPROTEIN"/>
    <property type="match status" value="1"/>
</dbReference>
<proteinExistence type="inferred from homology"/>
<dbReference type="PIRSF" id="PIRSF002741">
    <property type="entry name" value="MppA"/>
    <property type="match status" value="1"/>
</dbReference>
<evidence type="ECO:0000256" key="3">
    <source>
        <dbReference type="ARBA" id="ARBA00022729"/>
    </source>
</evidence>
<feature type="domain" description="Solute-binding protein family 5" evidence="5">
    <location>
        <begin position="86"/>
        <end position="455"/>
    </location>
</feature>
<dbReference type="InterPro" id="IPR030678">
    <property type="entry name" value="Peptide/Ni-bd"/>
</dbReference>
<reference evidence="6 7" key="1">
    <citation type="submission" date="2020-05" db="EMBL/GenBank/DDBJ databases">
        <title>Genome Sequencing of Type Strains.</title>
        <authorList>
            <person name="Lemaire J.F."/>
            <person name="Inderbitzin P."/>
            <person name="Gregorio O.A."/>
            <person name="Collins S.B."/>
            <person name="Wespe N."/>
            <person name="Knight-Connoni V."/>
        </authorList>
    </citation>
    <scope>NUCLEOTIDE SEQUENCE [LARGE SCALE GENOMIC DNA]</scope>
    <source>
        <strain evidence="6 7">DSM 20512</strain>
    </source>
</reference>
<gene>
    <name evidence="6" type="ORF">HP467_13460</name>
</gene>